<evidence type="ECO:0000256" key="4">
    <source>
        <dbReference type="ARBA" id="ARBA00022475"/>
    </source>
</evidence>
<dbReference type="PANTHER" id="PTHR43271:SF1">
    <property type="entry name" value="INNER MEMBRANE TRANSPORT PROTEIN YNFM"/>
    <property type="match status" value="1"/>
</dbReference>
<accession>A0ABY5IDP5</accession>
<keyword evidence="5 8" id="KW-0812">Transmembrane</keyword>
<feature type="transmembrane region" description="Helical" evidence="8">
    <location>
        <begin position="303"/>
        <end position="326"/>
    </location>
</feature>
<feature type="transmembrane region" description="Helical" evidence="8">
    <location>
        <begin position="338"/>
        <end position="358"/>
    </location>
</feature>
<evidence type="ECO:0000256" key="5">
    <source>
        <dbReference type="ARBA" id="ARBA00022692"/>
    </source>
</evidence>
<evidence type="ECO:0000256" key="1">
    <source>
        <dbReference type="ARBA" id="ARBA00004651"/>
    </source>
</evidence>
<proteinExistence type="inferred from homology"/>
<dbReference type="SUPFAM" id="SSF103473">
    <property type="entry name" value="MFS general substrate transporter"/>
    <property type="match status" value="1"/>
</dbReference>
<dbReference type="PANTHER" id="PTHR43271">
    <property type="entry name" value="BLL2771 PROTEIN"/>
    <property type="match status" value="1"/>
</dbReference>
<evidence type="ECO:0000256" key="8">
    <source>
        <dbReference type="SAM" id="Phobius"/>
    </source>
</evidence>
<reference evidence="10" key="1">
    <citation type="submission" date="2020-03" db="EMBL/GenBank/DDBJ databases">
        <title>Five strains of Vibrio campbellii isolated from Mariana Trench.</title>
        <authorList>
            <person name="Liang J."/>
            <person name="Zhang X.-H."/>
        </authorList>
    </citation>
    <scope>NUCLEOTIDE SEQUENCE</scope>
    <source>
        <strain evidence="10">LJC013</strain>
    </source>
</reference>
<dbReference type="InterPro" id="IPR011701">
    <property type="entry name" value="MFS"/>
</dbReference>
<feature type="transmembrane region" description="Helical" evidence="8">
    <location>
        <begin position="166"/>
        <end position="186"/>
    </location>
</feature>
<feature type="transmembrane region" description="Helical" evidence="8">
    <location>
        <begin position="132"/>
        <end position="154"/>
    </location>
</feature>
<evidence type="ECO:0000256" key="3">
    <source>
        <dbReference type="ARBA" id="ARBA00022448"/>
    </source>
</evidence>
<dbReference type="EMBL" id="CP050470">
    <property type="protein sequence ID" value="UTZ31004.1"/>
    <property type="molecule type" value="Genomic_DNA"/>
</dbReference>
<dbReference type="InterPro" id="IPR020846">
    <property type="entry name" value="MFS_dom"/>
</dbReference>
<feature type="transmembrane region" description="Helical" evidence="8">
    <location>
        <begin position="12"/>
        <end position="30"/>
    </location>
</feature>
<protein>
    <submittedName>
        <fullName evidence="10">MFS transporter</fullName>
    </submittedName>
</protein>
<comment type="similarity">
    <text evidence="2">Belongs to the major facilitator superfamily.</text>
</comment>
<evidence type="ECO:0000256" key="7">
    <source>
        <dbReference type="ARBA" id="ARBA00023136"/>
    </source>
</evidence>
<feature type="transmembrane region" description="Helical" evidence="8">
    <location>
        <begin position="78"/>
        <end position="95"/>
    </location>
</feature>
<dbReference type="Gene3D" id="1.20.1250.20">
    <property type="entry name" value="MFS general substrate transporter like domains"/>
    <property type="match status" value="1"/>
</dbReference>
<keyword evidence="3" id="KW-0813">Transport</keyword>
<gene>
    <name evidence="10" type="ORF">HB762_06200</name>
</gene>
<dbReference type="InterPro" id="IPR036259">
    <property type="entry name" value="MFS_trans_sf"/>
</dbReference>
<evidence type="ECO:0000259" key="9">
    <source>
        <dbReference type="PROSITE" id="PS50850"/>
    </source>
</evidence>
<dbReference type="PROSITE" id="PS50850">
    <property type="entry name" value="MFS"/>
    <property type="match status" value="1"/>
</dbReference>
<keyword evidence="11" id="KW-1185">Reference proteome</keyword>
<keyword evidence="4" id="KW-1003">Cell membrane</keyword>
<sequence length="403" mass="43428">MVSFGTPEYKRITLSLALGSFLVFSNLYLLQPMLPSFATHFQISETQVNWLFAATTLALSFSLVPMAVLSESIGRKPVMMFGLFSIPAISALMLFGDSFLFLVVCRALIGIALAAFAAVAVAYMAEELDKHAFSMAIGTYIAANSLGGIAGRISGGLLADHFSIDVAIEVMMLFTLIGVVSVHYLLPKQKNFTPSSSSLRHHNKAIIGHFKNQRVWFAMLIGGLNFALFVNLYSVMGFRLVSAPHNVPVGLASLIFVCYLGGTFSSRCAGHWSKRFSPILGMFLGSIVSMAGMWIAVIESIPAMLTGLLLISFGAFFTHTLAYGWVGQNATQAKATATALYLVHYYIGGSLGGFLLLYCWQNGGWSTVLIGGSALYIAMFAAITFLKHIVELIDAGDNADITA</sequence>
<feature type="transmembrane region" description="Helical" evidence="8">
    <location>
        <begin position="247"/>
        <end position="264"/>
    </location>
</feature>
<keyword evidence="6 8" id="KW-1133">Transmembrane helix</keyword>
<dbReference type="PROSITE" id="PS00216">
    <property type="entry name" value="SUGAR_TRANSPORT_1"/>
    <property type="match status" value="1"/>
</dbReference>
<evidence type="ECO:0000256" key="6">
    <source>
        <dbReference type="ARBA" id="ARBA00022989"/>
    </source>
</evidence>
<feature type="transmembrane region" description="Helical" evidence="8">
    <location>
        <begin position="101"/>
        <end position="125"/>
    </location>
</feature>
<feature type="transmembrane region" description="Helical" evidence="8">
    <location>
        <begin position="364"/>
        <end position="386"/>
    </location>
</feature>
<organism evidence="10 11">
    <name type="scientific">Vibrio campbellii</name>
    <dbReference type="NCBI Taxonomy" id="680"/>
    <lineage>
        <taxon>Bacteria</taxon>
        <taxon>Pseudomonadati</taxon>
        <taxon>Pseudomonadota</taxon>
        <taxon>Gammaproteobacteria</taxon>
        <taxon>Vibrionales</taxon>
        <taxon>Vibrionaceae</taxon>
        <taxon>Vibrio</taxon>
    </lineage>
</organism>
<comment type="subcellular location">
    <subcellularLocation>
        <location evidence="1">Cell membrane</location>
        <topology evidence="1">Multi-pass membrane protein</topology>
    </subcellularLocation>
</comment>
<evidence type="ECO:0000313" key="10">
    <source>
        <dbReference type="EMBL" id="UTZ31004.1"/>
    </source>
</evidence>
<dbReference type="CDD" id="cd17324">
    <property type="entry name" value="MFS_NepI_like"/>
    <property type="match status" value="1"/>
</dbReference>
<dbReference type="InterPro" id="IPR005829">
    <property type="entry name" value="Sugar_transporter_CS"/>
</dbReference>
<feature type="transmembrane region" description="Helical" evidence="8">
    <location>
        <begin position="50"/>
        <end position="69"/>
    </location>
</feature>
<dbReference type="Proteomes" id="UP001059912">
    <property type="component" value="Chromosome 1"/>
</dbReference>
<feature type="domain" description="Major facilitator superfamily (MFS) profile" evidence="9">
    <location>
        <begin position="12"/>
        <end position="390"/>
    </location>
</feature>
<feature type="transmembrane region" description="Helical" evidence="8">
    <location>
        <begin position="215"/>
        <end position="235"/>
    </location>
</feature>
<evidence type="ECO:0000313" key="11">
    <source>
        <dbReference type="Proteomes" id="UP001059912"/>
    </source>
</evidence>
<name>A0ABY5IDP5_9VIBR</name>
<dbReference type="Pfam" id="PF07690">
    <property type="entry name" value="MFS_1"/>
    <property type="match status" value="1"/>
</dbReference>
<dbReference type="RefSeq" id="WP_255901307.1">
    <property type="nucleotide sequence ID" value="NZ_CP050463.1"/>
</dbReference>
<keyword evidence="7 8" id="KW-0472">Membrane</keyword>
<evidence type="ECO:0000256" key="2">
    <source>
        <dbReference type="ARBA" id="ARBA00008335"/>
    </source>
</evidence>
<feature type="transmembrane region" description="Helical" evidence="8">
    <location>
        <begin position="276"/>
        <end position="297"/>
    </location>
</feature>